<feature type="compositionally biased region" description="Polar residues" evidence="8">
    <location>
        <begin position="286"/>
        <end position="300"/>
    </location>
</feature>
<dbReference type="InterPro" id="IPR015016">
    <property type="entry name" value="SF3b_su1"/>
</dbReference>
<feature type="compositionally biased region" description="Polar residues" evidence="8">
    <location>
        <begin position="224"/>
        <end position="235"/>
    </location>
</feature>
<evidence type="ECO:0000256" key="3">
    <source>
        <dbReference type="ARBA" id="ARBA00022664"/>
    </source>
</evidence>
<comment type="caution">
    <text evidence="10">The sequence shown here is derived from an EMBL/GenBank/DDBJ whole genome shotgun (WGS) entry which is preliminary data.</text>
</comment>
<accession>A0ABN8RH93</accession>
<dbReference type="InterPro" id="IPR016024">
    <property type="entry name" value="ARM-type_fold"/>
</dbReference>
<protein>
    <recommendedName>
        <fullName evidence="9">TOG domain-containing protein</fullName>
    </recommendedName>
</protein>
<name>A0ABN8RH93_9CNID</name>
<keyword evidence="3" id="KW-0507">mRNA processing</keyword>
<feature type="compositionally biased region" description="Basic and acidic residues" evidence="8">
    <location>
        <begin position="237"/>
        <end position="247"/>
    </location>
</feature>
<keyword evidence="11" id="KW-1185">Reference proteome</keyword>
<evidence type="ECO:0000256" key="6">
    <source>
        <dbReference type="ARBA" id="ARBA00023187"/>
    </source>
</evidence>
<dbReference type="Proteomes" id="UP001159405">
    <property type="component" value="Unassembled WGS sequence"/>
</dbReference>
<keyword evidence="6" id="KW-0508">mRNA splicing</keyword>
<feature type="compositionally biased region" description="Basic and acidic residues" evidence="8">
    <location>
        <begin position="303"/>
        <end position="316"/>
    </location>
</feature>
<dbReference type="InterPro" id="IPR011989">
    <property type="entry name" value="ARM-like"/>
</dbReference>
<dbReference type="Pfam" id="PF22646">
    <property type="entry name" value="PPP2R1A-like_HEAT"/>
    <property type="match status" value="1"/>
</dbReference>
<dbReference type="Pfam" id="PF08920">
    <property type="entry name" value="SF3b1"/>
    <property type="match status" value="1"/>
</dbReference>
<evidence type="ECO:0000313" key="10">
    <source>
        <dbReference type="EMBL" id="CAH3177557.1"/>
    </source>
</evidence>
<feature type="region of interest" description="Disordered" evidence="8">
    <location>
        <begin position="182"/>
        <end position="372"/>
    </location>
</feature>
<feature type="domain" description="TOG" evidence="9">
    <location>
        <begin position="894"/>
        <end position="1135"/>
    </location>
</feature>
<proteinExistence type="inferred from homology"/>
<feature type="compositionally biased region" description="Polar residues" evidence="8">
    <location>
        <begin position="361"/>
        <end position="372"/>
    </location>
</feature>
<evidence type="ECO:0000256" key="5">
    <source>
        <dbReference type="ARBA" id="ARBA00022737"/>
    </source>
</evidence>
<keyword evidence="7" id="KW-0539">Nucleus</keyword>
<dbReference type="SMART" id="SM01349">
    <property type="entry name" value="TOG"/>
    <property type="match status" value="1"/>
</dbReference>
<keyword evidence="5" id="KW-0677">Repeat</keyword>
<feature type="compositionally biased region" description="Low complexity" evidence="8">
    <location>
        <begin position="340"/>
        <end position="350"/>
    </location>
</feature>
<sequence>MATLAKAPTTHEEIERQIQQIQAQRSNLPKVDIGEKVGLASVGEGGYDVEIYGSGGNRFEGYSTDIAPNEQEEDEDDYSTTIMHPSRNSYTAPAALLNEIAHTAEHVDPFAQHRQPTIAEREDPYRARRRQMIISPPRHDPFQDGGKTPDPVMLKNMRTYKDIVEEQVLQRDQAEIVRHLRDQAASGDLQKNQAAAASKPERKRRRWDQQASGDETPAKKKSSSWDQAEMSTPSASRWDETPGRAKGSETPGVTPHRPGSETPGATPSTRIWEATPSHVTPGHATPSATPGNTTPGISSTRRNRWDETPKTERGETPGHSTPGHATPGWAETPRTDRTGAETPGATPTPGSKRRSRWDETPASQMGGTTPMIGTSGVTPAGAAAMQMQTPTPGQMAMTPEQMQAYRWEREIDERNRYLSDEELDSLFPKEGYKILEPPPGYQPIRTPTRKLTATPTPIGGSGFYIQQEDRSAKLVEDQPPGNLPYLKPDDVQYFDKLLVDVDESTLSAEELKERKIMKLLLKIKNGTPPMRKAALRQITDKAREFGAGPLFNQILPLLMSPTLEDQERHLLVKVIDRILYKLDDLVRPFVHKILVVIEPLLIDEDYYARVEGREIISNLAKAAGLATMISTMRPDIDNIDEYVRNTTARAFAVVASALGIPSLLPFLKAVCRSKKSWQARHTGIKIVQQIAILMGCAILPHLRNLVEIIEHGLVDEQQKVRTITALALAALAEAATPYGIESFDSVLKPLWKGIRQHRGKGLAAFLKAIGYLIPLMDAEYANYYTREVMLILIREFQSPDEEMKKIVLKVVKQCCATDGVEAQYIKDEILPDFFKHFWQHRMALDRRNYRQLVDTTVELANKVGASEIINRIVDDLKDENEQYRKMVMETIEKTMGNLGSSDVDSRLEEQLIDGILYAFQEQTQEDIVMLNGFGTVVNALGKRVKPYLPQICGTILWRLNNKSAKVRQQAADLISRIAQVMMTCGEEKLMGHLGVVLYEYLGEEYPEVLGSILGALKAIVNVIGMNKMTPPIKDLLPRLTPILKNRHEKVQENCIDLVGRIADRGAEHVGAREWMRICFELLELLKAHKKAIRRATVNTFGYIAKAIGPQDVLATLLNNLKVQERQNRVCTTVAIAIVAETCSPFTVLPALMNEYRVPELNVQNGVLKSLSFLFEYIGEMGKDYIYAVTPLLEDALMDRDLVHRQTACAAIKHMALGVSGFGCEDALTHLINYVWPNIFETSPHVINAVMESIEGMRVALGPSRVLHYCLQGMFHPARKVRDVYWKIYNSLYIGSQDSLVAAYPTAPSDEKNNFARAELSYFL</sequence>
<comment type="similarity">
    <text evidence="2">Belongs to the SF3B1 family.</text>
</comment>
<evidence type="ECO:0000259" key="9">
    <source>
        <dbReference type="SMART" id="SM01349"/>
    </source>
</evidence>
<evidence type="ECO:0000256" key="1">
    <source>
        <dbReference type="ARBA" id="ARBA00004123"/>
    </source>
</evidence>
<comment type="subcellular location">
    <subcellularLocation>
        <location evidence="1">Nucleus</location>
    </subcellularLocation>
</comment>
<feature type="region of interest" description="Disordered" evidence="8">
    <location>
        <begin position="134"/>
        <end position="153"/>
    </location>
</feature>
<evidence type="ECO:0000256" key="7">
    <source>
        <dbReference type="ARBA" id="ARBA00023242"/>
    </source>
</evidence>
<dbReference type="InterPro" id="IPR034085">
    <property type="entry name" value="TOG"/>
</dbReference>
<reference evidence="10 11" key="1">
    <citation type="submission" date="2022-05" db="EMBL/GenBank/DDBJ databases">
        <authorList>
            <consortium name="Genoscope - CEA"/>
            <person name="William W."/>
        </authorList>
    </citation>
    <scope>NUCLEOTIDE SEQUENCE [LARGE SCALE GENOMIC DNA]</scope>
</reference>
<dbReference type="InterPro" id="IPR054573">
    <property type="entry name" value="PP2A/SF3B1-like_HEAT"/>
</dbReference>
<evidence type="ECO:0000256" key="8">
    <source>
        <dbReference type="SAM" id="MobiDB-lite"/>
    </source>
</evidence>
<dbReference type="SUPFAM" id="SSF48371">
    <property type="entry name" value="ARM repeat"/>
    <property type="match status" value="1"/>
</dbReference>
<dbReference type="PANTHER" id="PTHR12097">
    <property type="entry name" value="SPLICING FACTOR 3B, SUBUNIT 1-RELATED"/>
    <property type="match status" value="1"/>
</dbReference>
<keyword evidence="4" id="KW-0747">Spliceosome</keyword>
<evidence type="ECO:0000256" key="4">
    <source>
        <dbReference type="ARBA" id="ARBA00022728"/>
    </source>
</evidence>
<dbReference type="InterPro" id="IPR038737">
    <property type="entry name" value="SF3b_su1-like"/>
</dbReference>
<dbReference type="Gene3D" id="1.25.10.10">
    <property type="entry name" value="Leucine-rich Repeat Variant"/>
    <property type="match status" value="3"/>
</dbReference>
<evidence type="ECO:0000256" key="2">
    <source>
        <dbReference type="ARBA" id="ARBA00005754"/>
    </source>
</evidence>
<organism evidence="10 11">
    <name type="scientific">Porites lobata</name>
    <dbReference type="NCBI Taxonomy" id="104759"/>
    <lineage>
        <taxon>Eukaryota</taxon>
        <taxon>Metazoa</taxon>
        <taxon>Cnidaria</taxon>
        <taxon>Anthozoa</taxon>
        <taxon>Hexacorallia</taxon>
        <taxon>Scleractinia</taxon>
        <taxon>Fungiina</taxon>
        <taxon>Poritidae</taxon>
        <taxon>Porites</taxon>
    </lineage>
</organism>
<dbReference type="EMBL" id="CALNXK010000227">
    <property type="protein sequence ID" value="CAH3177557.1"/>
    <property type="molecule type" value="Genomic_DNA"/>
</dbReference>
<evidence type="ECO:0000313" key="11">
    <source>
        <dbReference type="Proteomes" id="UP001159405"/>
    </source>
</evidence>
<gene>
    <name evidence="10" type="ORF">PLOB_00019433</name>
</gene>